<dbReference type="InterPro" id="IPR035979">
    <property type="entry name" value="RBD_domain_sf"/>
</dbReference>
<dbReference type="InterPro" id="IPR011990">
    <property type="entry name" value="TPR-like_helical_dom_sf"/>
</dbReference>
<dbReference type="EMBL" id="MPUH01001218">
    <property type="protein sequence ID" value="OMJ69271.1"/>
    <property type="molecule type" value="Genomic_DNA"/>
</dbReference>
<evidence type="ECO:0000256" key="5">
    <source>
        <dbReference type="SAM" id="Coils"/>
    </source>
</evidence>
<dbReference type="AlphaFoldDB" id="A0A1R2AXL5"/>
<dbReference type="PANTHER" id="PTHR36326">
    <property type="entry name" value="PROTEIN POLLENLESS 3-LIKE 2"/>
    <property type="match status" value="1"/>
</dbReference>
<evidence type="ECO:0008006" key="8">
    <source>
        <dbReference type="Google" id="ProtNLM"/>
    </source>
</evidence>
<dbReference type="CDD" id="cd00590">
    <property type="entry name" value="RRM_SF"/>
    <property type="match status" value="1"/>
</dbReference>
<dbReference type="Proteomes" id="UP000187209">
    <property type="component" value="Unassembled WGS sequence"/>
</dbReference>
<keyword evidence="4" id="KW-0539">Nucleus</keyword>
<evidence type="ECO:0000313" key="7">
    <source>
        <dbReference type="Proteomes" id="UP000187209"/>
    </source>
</evidence>
<evidence type="ECO:0000256" key="3">
    <source>
        <dbReference type="ARBA" id="ARBA00023054"/>
    </source>
</evidence>
<gene>
    <name evidence="6" type="ORF">SteCoe_33042</name>
</gene>
<dbReference type="SUPFAM" id="SSF54928">
    <property type="entry name" value="RNA-binding domain, RBD"/>
    <property type="match status" value="1"/>
</dbReference>
<dbReference type="PANTHER" id="PTHR36326:SF2">
    <property type="entry name" value="PROTEIN SULFUR DEFICIENCY-INDUCED 2"/>
    <property type="match status" value="1"/>
</dbReference>
<dbReference type="GO" id="GO:0005634">
    <property type="term" value="C:nucleus"/>
    <property type="evidence" value="ECO:0007669"/>
    <property type="project" value="UniProtKB-SubCell"/>
</dbReference>
<evidence type="ECO:0000313" key="6">
    <source>
        <dbReference type="EMBL" id="OMJ69271.1"/>
    </source>
</evidence>
<comment type="subcellular location">
    <subcellularLocation>
        <location evidence="1">Nucleus</location>
    </subcellularLocation>
</comment>
<evidence type="ECO:0000256" key="1">
    <source>
        <dbReference type="ARBA" id="ARBA00004123"/>
    </source>
</evidence>
<dbReference type="Gene3D" id="1.25.40.10">
    <property type="entry name" value="Tetratricopeptide repeat domain"/>
    <property type="match status" value="1"/>
</dbReference>
<organism evidence="6 7">
    <name type="scientific">Stentor coeruleus</name>
    <dbReference type="NCBI Taxonomy" id="5963"/>
    <lineage>
        <taxon>Eukaryota</taxon>
        <taxon>Sar</taxon>
        <taxon>Alveolata</taxon>
        <taxon>Ciliophora</taxon>
        <taxon>Postciliodesmatophora</taxon>
        <taxon>Heterotrichea</taxon>
        <taxon>Heterotrichida</taxon>
        <taxon>Stentoridae</taxon>
        <taxon>Stentor</taxon>
    </lineage>
</organism>
<keyword evidence="3 5" id="KW-0175">Coiled coil</keyword>
<accession>A0A1R2AXL5</accession>
<dbReference type="InterPro" id="IPR044961">
    <property type="entry name" value="MS5/SDI1"/>
</dbReference>
<keyword evidence="7" id="KW-1185">Reference proteome</keyword>
<proteinExistence type="predicted"/>
<dbReference type="OrthoDB" id="10258631at2759"/>
<reference evidence="6 7" key="1">
    <citation type="submission" date="2016-11" db="EMBL/GenBank/DDBJ databases">
        <title>The macronuclear genome of Stentor coeruleus: a giant cell with tiny introns.</title>
        <authorList>
            <person name="Slabodnick M."/>
            <person name="Ruby J.G."/>
            <person name="Reiff S.B."/>
            <person name="Swart E.C."/>
            <person name="Gosai S."/>
            <person name="Prabakaran S."/>
            <person name="Witkowska E."/>
            <person name="Larue G.E."/>
            <person name="Fisher S."/>
            <person name="Freeman R.M."/>
            <person name="Gunawardena J."/>
            <person name="Chu W."/>
            <person name="Stover N.A."/>
            <person name="Gregory B.D."/>
            <person name="Nowacki M."/>
            <person name="Derisi J."/>
            <person name="Roy S.W."/>
            <person name="Marshall W.F."/>
            <person name="Sood P."/>
        </authorList>
    </citation>
    <scope>NUCLEOTIDE SEQUENCE [LARGE SCALE GENOMIC DNA]</scope>
    <source>
        <strain evidence="6">WM001</strain>
    </source>
</reference>
<protein>
    <recommendedName>
        <fullName evidence="8">RRM domain-containing protein</fullName>
    </recommendedName>
</protein>
<sequence length="302" mass="35054">MPNNLACIKPIKYKKKPWVRIDRCNPKVIKKVGEFKSSSPLDNTNDSIDNQNSQLPIPKGDSAYALAKYAEYKERDIEKAERLYRKAIEEHDRKESAIKDLASLLHQKSMTKEACELLESNRELFLTSIESYENLLSTLQKQIKSGGNSMNKILKISGLEPWQASDDVKALFKNPVRVQNIVFDNEKFQGKINYYCIVTFNSHSSARKTLEGFCGWKDCRVEWVSISGEVICDAHYAKQRINQYRYHNPTFEYRMFDREQIEYLYTMPIDCAEGMICTAEFSDVLKFADRLLGKNFCLEIFD</sequence>
<evidence type="ECO:0000256" key="2">
    <source>
        <dbReference type="ARBA" id="ARBA00022737"/>
    </source>
</evidence>
<name>A0A1R2AXL5_9CILI</name>
<keyword evidence="2" id="KW-0677">Repeat</keyword>
<feature type="coiled-coil region" evidence="5">
    <location>
        <begin position="70"/>
        <end position="97"/>
    </location>
</feature>
<comment type="caution">
    <text evidence="6">The sequence shown here is derived from an EMBL/GenBank/DDBJ whole genome shotgun (WGS) entry which is preliminary data.</text>
</comment>
<dbReference type="GO" id="GO:0003676">
    <property type="term" value="F:nucleic acid binding"/>
    <property type="evidence" value="ECO:0007669"/>
    <property type="project" value="InterPro"/>
</dbReference>
<evidence type="ECO:0000256" key="4">
    <source>
        <dbReference type="ARBA" id="ARBA00023242"/>
    </source>
</evidence>